<dbReference type="EMBL" id="CM032189">
    <property type="protein sequence ID" value="KAG7087612.1"/>
    <property type="molecule type" value="Genomic_DNA"/>
</dbReference>
<reference evidence="3" key="1">
    <citation type="journal article" date="2021" name="Genome Biol. Evol.">
        <title>The assembled and annotated genome of the fairy-ring fungus Marasmius oreades.</title>
        <authorList>
            <person name="Hiltunen M."/>
            <person name="Ament-Velasquez S.L."/>
            <person name="Johannesson H."/>
        </authorList>
    </citation>
    <scope>NUCLEOTIDE SEQUENCE</scope>
    <source>
        <strain evidence="3">03SP1</strain>
    </source>
</reference>
<feature type="compositionally biased region" description="Low complexity" evidence="1">
    <location>
        <begin position="798"/>
        <end position="836"/>
    </location>
</feature>
<dbReference type="PROSITE" id="PS50097">
    <property type="entry name" value="BTB"/>
    <property type="match status" value="1"/>
</dbReference>
<dbReference type="Gene3D" id="3.30.710.10">
    <property type="entry name" value="Potassium Channel Kv1.1, Chain A"/>
    <property type="match status" value="1"/>
</dbReference>
<evidence type="ECO:0000313" key="4">
    <source>
        <dbReference type="Proteomes" id="UP001049176"/>
    </source>
</evidence>
<feature type="domain" description="BTB" evidence="2">
    <location>
        <begin position="35"/>
        <end position="104"/>
    </location>
</feature>
<keyword evidence="4" id="KW-1185">Reference proteome</keyword>
<protein>
    <recommendedName>
        <fullName evidence="2">BTB domain-containing protein</fullName>
    </recommendedName>
</protein>
<feature type="region of interest" description="Disordered" evidence="1">
    <location>
        <begin position="727"/>
        <end position="917"/>
    </location>
</feature>
<feature type="compositionally biased region" description="Polar residues" evidence="1">
    <location>
        <begin position="731"/>
        <end position="740"/>
    </location>
</feature>
<dbReference type="InterPro" id="IPR000210">
    <property type="entry name" value="BTB/POZ_dom"/>
</dbReference>
<feature type="compositionally biased region" description="Low complexity" evidence="1">
    <location>
        <begin position="899"/>
        <end position="911"/>
    </location>
</feature>
<proteinExistence type="predicted"/>
<name>A0A9P7RQ24_9AGAR</name>
<comment type="caution">
    <text evidence="3">The sequence shown here is derived from an EMBL/GenBank/DDBJ whole genome shotgun (WGS) entry which is preliminary data.</text>
</comment>
<feature type="compositionally biased region" description="Polar residues" evidence="1">
    <location>
        <begin position="782"/>
        <end position="792"/>
    </location>
</feature>
<feature type="compositionally biased region" description="Gly residues" evidence="1">
    <location>
        <begin position="768"/>
        <end position="781"/>
    </location>
</feature>
<feature type="compositionally biased region" description="Polar residues" evidence="1">
    <location>
        <begin position="851"/>
        <end position="872"/>
    </location>
</feature>
<organism evidence="3 4">
    <name type="scientific">Marasmius oreades</name>
    <name type="common">fairy-ring Marasmius</name>
    <dbReference type="NCBI Taxonomy" id="181124"/>
    <lineage>
        <taxon>Eukaryota</taxon>
        <taxon>Fungi</taxon>
        <taxon>Dikarya</taxon>
        <taxon>Basidiomycota</taxon>
        <taxon>Agaricomycotina</taxon>
        <taxon>Agaricomycetes</taxon>
        <taxon>Agaricomycetidae</taxon>
        <taxon>Agaricales</taxon>
        <taxon>Marasmiineae</taxon>
        <taxon>Marasmiaceae</taxon>
        <taxon>Marasmius</taxon>
    </lineage>
</organism>
<evidence type="ECO:0000259" key="2">
    <source>
        <dbReference type="PROSITE" id="PS50097"/>
    </source>
</evidence>
<evidence type="ECO:0000313" key="3">
    <source>
        <dbReference type="EMBL" id="KAG7087612.1"/>
    </source>
</evidence>
<dbReference type="KEGG" id="more:E1B28_013561"/>
<dbReference type="PANTHER" id="PTHR47369">
    <property type="entry name" value="BTB/POZ DOMAIN-CONTAINING PROTEIN"/>
    <property type="match status" value="1"/>
</dbReference>
<dbReference type="RefSeq" id="XP_043004083.1">
    <property type="nucleotide sequence ID" value="XM_043158728.1"/>
</dbReference>
<dbReference type="PANTHER" id="PTHR47369:SF1">
    <property type="entry name" value="BTB_POZ DOMAIN-CONTAINING PROTEIN"/>
    <property type="match status" value="1"/>
</dbReference>
<gene>
    <name evidence="3" type="ORF">E1B28_013561</name>
</gene>
<dbReference type="GeneID" id="66082636"/>
<dbReference type="InterPro" id="IPR011333">
    <property type="entry name" value="SKP1/BTB/POZ_sf"/>
</dbReference>
<sequence length="1006" mass="108837">MRKSTTTTHIHHHVSAPGMDLAGHLYDSFLHGYTADVILRVAGTWCAIYRLHRVVLIQAGFFRTLFTSDFEEAKSEKKEIDLVFDDTNITRAAFEFCIGRLYGGGPPLYIYPELTSSPTKPLTPVFPFSPPITSTAPDKHQPASPRFLLSLLATSLYLEIPSIASHALSSVLATVGPYTVIDYMNFARGKPILANVPDTPAVGLEHVAEIISYHSEAGDSISLETASISSISVQGGARTCLPFYYGAISDKIGEACACWLARWGQDMFAYEEANASSPSQPTSRRRADTVPSDHFGLHDVSPVVPPIFTSFRPGHGLPPRWIRALISSDSFFVADEVARYTFAKRVVELRRTLRRNAGAPNVSVKGKGRETQQHGFVELSSEEDEEREWIGLFEDGIYYANMTPADLIAISTDISPSTNRPYVPLHVLQTANWEHTRLRHIISASLNSSGTNEKEKKDLGIGITGADIHVAQMHAVPNPGHPVHQQFFLVPHDQSLRVGDTINTSGSALAEGNVHNNISMDQLFQQSFSPHARTASASNSGTVKNNEELPTTSNERTFFGLLPDTLDTLLRHSPSSLHNEDDEKQTEVHSAFSSKRIYTTQPPFRFSIEFWDLDLLKEKQRLYSQTVWYAGSLFNVYVQVAKKKESTSGGDRNKYRDRERTKECVGSEMQLGIYLHRQSTVESIPPKSAPSPGVVLPQEVRFRDGFDPDAPEVAELREGESVLIGMAPLQSVRSNSPQAVDSSSRRDNASSSGWLRAHARGPSLPLGLGSGGNGNGGGSGGVPQSPQRSGTPLSLGLTRSRTPVNNNNNTNSTRARPGTGSSSSGSTGVGALSSSLPNETLNMQLVPPNPSWVNTEPASAPNSPVVGQTSPSRVMAMTTLNNSNNNGSGGPSALVLRTSSSPPYTVSSSPPAQQPYRDPRQVISVYFSVYCASATGSRQTRFRSGPDVFKIGQSWGWKSGGLLGTAAAASSGNNESAQIISAKEDGGLTSTGKESSFRATVILGVV</sequence>
<dbReference type="AlphaFoldDB" id="A0A9P7RQ24"/>
<dbReference type="SUPFAM" id="SSF54695">
    <property type="entry name" value="POZ domain"/>
    <property type="match status" value="1"/>
</dbReference>
<dbReference type="OrthoDB" id="6359943at2759"/>
<dbReference type="Proteomes" id="UP001049176">
    <property type="component" value="Chromosome 9"/>
</dbReference>
<evidence type="ECO:0000256" key="1">
    <source>
        <dbReference type="SAM" id="MobiDB-lite"/>
    </source>
</evidence>
<accession>A0A9P7RQ24</accession>